<proteinExistence type="predicted"/>
<reference evidence="2 3" key="1">
    <citation type="submission" date="2016-02" db="EMBL/GenBank/DDBJ databases">
        <title>Genome sequence of Tissierella creatinophila DSM 6911.</title>
        <authorList>
            <person name="Poehlein A."/>
            <person name="Daniel R."/>
        </authorList>
    </citation>
    <scope>NUCLEOTIDE SEQUENCE [LARGE SCALE GENOMIC DNA]</scope>
    <source>
        <strain evidence="2 3">DSM 6911</strain>
    </source>
</reference>
<dbReference type="Proteomes" id="UP000186112">
    <property type="component" value="Unassembled WGS sequence"/>
</dbReference>
<dbReference type="AlphaFoldDB" id="A0A1U7M304"/>
<dbReference type="InterPro" id="IPR025466">
    <property type="entry name" value="DUF4317"/>
</dbReference>
<evidence type="ECO:0000313" key="3">
    <source>
        <dbReference type="Proteomes" id="UP000186112"/>
    </source>
</evidence>
<sequence>MKRKDILELKKRFKKDECTFTRICGCFVNSEKNIVLEINENFLNLDEDDYFKYLEIAKKVLSGTIGNNILGLNFVNDEKESNDKQLSLIGLKKSKLKDNDLLDNLYKSIIDNYNYEGNYLILLFHDVYDIITKTKDNLKVDESEEVFEYIICAICPVSLSDAGLSYCEEENKIKSRVRDWVVGFPTSGFTYPAFIDRSPDIDSIMYYTKNPKEIHEELLENTLGCLAKDTSTIQKNKFQSVIKDSISADEEEANKIYMEVQENLSNMVSDYKLHTNNESSEPIKLTQDNLKDILEESGITKDNALKIENLYKESFDNDLPLAESLIDKKALKESELRKKERTLEKQVEFLKVKLEQVDFKDDIEENYDIILQVKPEKVSEIKSQTIDGQECIIIPVSRNEKTTIHELR</sequence>
<evidence type="ECO:0000256" key="1">
    <source>
        <dbReference type="SAM" id="Coils"/>
    </source>
</evidence>
<accession>A0A1U7M304</accession>
<evidence type="ECO:0008006" key="4">
    <source>
        <dbReference type="Google" id="ProtNLM"/>
    </source>
</evidence>
<keyword evidence="1" id="KW-0175">Coiled coil</keyword>
<comment type="caution">
    <text evidence="2">The sequence shown here is derived from an EMBL/GenBank/DDBJ whole genome shotgun (WGS) entry which is preliminary data.</text>
</comment>
<keyword evidence="3" id="KW-1185">Reference proteome</keyword>
<protein>
    <recommendedName>
        <fullName evidence="4">DUF4317 domain-containing protein</fullName>
    </recommendedName>
</protein>
<dbReference type="Pfam" id="PF14199">
    <property type="entry name" value="DUF4317"/>
    <property type="match status" value="1"/>
</dbReference>
<feature type="coiled-coil region" evidence="1">
    <location>
        <begin position="322"/>
        <end position="353"/>
    </location>
</feature>
<dbReference type="EMBL" id="LTDM01000065">
    <property type="protein sequence ID" value="OLS01630.1"/>
    <property type="molecule type" value="Genomic_DNA"/>
</dbReference>
<name>A0A1U7M304_TISCR</name>
<organism evidence="2 3">
    <name type="scientific">Tissierella creatinophila DSM 6911</name>
    <dbReference type="NCBI Taxonomy" id="1123403"/>
    <lineage>
        <taxon>Bacteria</taxon>
        <taxon>Bacillati</taxon>
        <taxon>Bacillota</taxon>
        <taxon>Tissierellia</taxon>
        <taxon>Tissierellales</taxon>
        <taxon>Tissierellaceae</taxon>
        <taxon>Tissierella</taxon>
    </lineage>
</organism>
<evidence type="ECO:0000313" key="2">
    <source>
        <dbReference type="EMBL" id="OLS01630.1"/>
    </source>
</evidence>
<dbReference type="OrthoDB" id="1642058at2"/>
<dbReference type="RefSeq" id="WP_075728482.1">
    <property type="nucleotide sequence ID" value="NZ_LTDM01000065.1"/>
</dbReference>
<gene>
    <name evidence="2" type="ORF">TICRE_24540</name>
</gene>